<evidence type="ECO:0000256" key="1">
    <source>
        <dbReference type="HAMAP-Rule" id="MF_02088"/>
    </source>
</evidence>
<dbReference type="OrthoDB" id="9805479at2"/>
<dbReference type="Pfam" id="PF02592">
    <property type="entry name" value="Vut_1"/>
    <property type="match status" value="1"/>
</dbReference>
<dbReference type="EMBL" id="QWGR01000002">
    <property type="protein sequence ID" value="RIJ50135.1"/>
    <property type="molecule type" value="Genomic_DNA"/>
</dbReference>
<feature type="transmembrane region" description="Helical" evidence="1">
    <location>
        <begin position="110"/>
        <end position="129"/>
    </location>
</feature>
<dbReference type="AlphaFoldDB" id="A0A399T5I6"/>
<dbReference type="GO" id="GO:0022857">
    <property type="term" value="F:transmembrane transporter activity"/>
    <property type="evidence" value="ECO:0007669"/>
    <property type="project" value="UniProtKB-UniRule"/>
</dbReference>
<dbReference type="RefSeq" id="WP_119436822.1">
    <property type="nucleotide sequence ID" value="NZ_QWGR01000002.1"/>
</dbReference>
<dbReference type="GO" id="GO:0005886">
    <property type="term" value="C:plasma membrane"/>
    <property type="evidence" value="ECO:0007669"/>
    <property type="project" value="UniProtKB-SubCell"/>
</dbReference>
<keyword evidence="1" id="KW-1003">Cell membrane</keyword>
<dbReference type="HAMAP" id="MF_02088">
    <property type="entry name" value="Q_prec_transport"/>
    <property type="match status" value="1"/>
</dbReference>
<organism evidence="2 3">
    <name type="scientific">Maribellus luteus</name>
    <dbReference type="NCBI Taxonomy" id="2305463"/>
    <lineage>
        <taxon>Bacteria</taxon>
        <taxon>Pseudomonadati</taxon>
        <taxon>Bacteroidota</taxon>
        <taxon>Bacteroidia</taxon>
        <taxon>Marinilabiliales</taxon>
        <taxon>Prolixibacteraceae</taxon>
        <taxon>Maribellus</taxon>
    </lineage>
</organism>
<gene>
    <name evidence="2" type="ORF">D1614_05150</name>
</gene>
<dbReference type="InterPro" id="IPR003744">
    <property type="entry name" value="YhhQ"/>
</dbReference>
<dbReference type="PROSITE" id="PS51257">
    <property type="entry name" value="PROKAR_LIPOPROTEIN"/>
    <property type="match status" value="1"/>
</dbReference>
<feature type="transmembrane region" description="Helical" evidence="1">
    <location>
        <begin position="37"/>
        <end position="55"/>
    </location>
</feature>
<keyword evidence="1" id="KW-1133">Transmembrane helix</keyword>
<feature type="transmembrane region" description="Helical" evidence="1">
    <location>
        <begin position="67"/>
        <end position="90"/>
    </location>
</feature>
<sequence length="226" mass="24596">MRTTVSVTFMLAGIVFAACLILSNILATKIMMIGPWSAPAGVLIFPLAYIINDVIAEVWGYQKARLIIWAGFGVNILAALFITLAIAAPAAPFWQNQDAFATTLGSTSRIVAASLLAYLLGSFLNAYVMSRFKVMTRGKNFSLRAIVSTLAGEGADSLIFITVAFAGVFPVNVMLTMILTQALIKTVYEILVLPLTIVIVNKVKKLEGIDTYDYNVSYNPFRLKQV</sequence>
<comment type="function">
    <text evidence="1">Involved in the import of queuosine (Q) precursors, required for Q precursor salvage.</text>
</comment>
<dbReference type="NCBIfam" id="TIGR00697">
    <property type="entry name" value="queuosine precursor transporter"/>
    <property type="match status" value="1"/>
</dbReference>
<comment type="subcellular location">
    <subcellularLocation>
        <location evidence="1">Cell membrane</location>
        <topology evidence="1">Multi-pass membrane protein</topology>
    </subcellularLocation>
</comment>
<proteinExistence type="inferred from homology"/>
<evidence type="ECO:0000313" key="2">
    <source>
        <dbReference type="EMBL" id="RIJ50135.1"/>
    </source>
</evidence>
<dbReference type="Proteomes" id="UP000265926">
    <property type="component" value="Unassembled WGS sequence"/>
</dbReference>
<feature type="transmembrane region" description="Helical" evidence="1">
    <location>
        <begin position="178"/>
        <end position="200"/>
    </location>
</feature>
<accession>A0A399T5I6</accession>
<comment type="similarity">
    <text evidence="1">Belongs to the vitamin uptake transporter (VUT/ECF) (TC 2.A.88) family. Q precursor transporter subfamily.</text>
</comment>
<keyword evidence="3" id="KW-1185">Reference proteome</keyword>
<keyword evidence="1" id="KW-0812">Transmembrane</keyword>
<feature type="transmembrane region" description="Helical" evidence="1">
    <location>
        <begin position="141"/>
        <end position="166"/>
    </location>
</feature>
<evidence type="ECO:0000313" key="3">
    <source>
        <dbReference type="Proteomes" id="UP000265926"/>
    </source>
</evidence>
<dbReference type="PANTHER" id="PTHR34300:SF2">
    <property type="entry name" value="QUEUOSINE PRECURSOR TRANSPORTER-RELATED"/>
    <property type="match status" value="1"/>
</dbReference>
<protein>
    <recommendedName>
        <fullName evidence="1">Probable queuosine precursor transporter</fullName>
        <shortName evidence="1">Q precursor transporter</shortName>
    </recommendedName>
</protein>
<reference evidence="2 3" key="1">
    <citation type="submission" date="2018-08" db="EMBL/GenBank/DDBJ databases">
        <title>Pallidiluteibacterium maritimus gen. nov., sp. nov., isolated from coastal sediment.</title>
        <authorList>
            <person name="Zhou L.Y."/>
        </authorList>
    </citation>
    <scope>NUCLEOTIDE SEQUENCE [LARGE SCALE GENOMIC DNA]</scope>
    <source>
        <strain evidence="2 3">XSD2</strain>
    </source>
</reference>
<comment type="caution">
    <text evidence="2">The sequence shown here is derived from an EMBL/GenBank/DDBJ whole genome shotgun (WGS) entry which is preliminary data.</text>
</comment>
<dbReference type="PANTHER" id="PTHR34300">
    <property type="entry name" value="QUEUOSINE PRECURSOR TRANSPORTER-RELATED"/>
    <property type="match status" value="1"/>
</dbReference>
<keyword evidence="1" id="KW-0472">Membrane</keyword>
<keyword evidence="1" id="KW-0813">Transport</keyword>
<name>A0A399T5I6_9BACT</name>